<dbReference type="SUPFAM" id="SSF51338">
    <property type="entry name" value="Composite domain of metallo-dependent hydrolases"/>
    <property type="match status" value="1"/>
</dbReference>
<comment type="caution">
    <text evidence="2">The sequence shown here is derived from an EMBL/GenBank/DDBJ whole genome shotgun (WGS) entry which is preliminary data.</text>
</comment>
<dbReference type="PANTHER" id="PTHR43794:SF5">
    <property type="entry name" value="CHLOROHYDROLASE FAMILY PROTEIN"/>
    <property type="match status" value="1"/>
</dbReference>
<dbReference type="InterPro" id="IPR032466">
    <property type="entry name" value="Metal_Hydrolase"/>
</dbReference>
<dbReference type="NCBIfam" id="NF006056">
    <property type="entry name" value="PRK08204.1"/>
    <property type="match status" value="1"/>
</dbReference>
<gene>
    <name evidence="2" type="ORF">ACFFRI_17280</name>
</gene>
<dbReference type="RefSeq" id="WP_140009960.1">
    <property type="nucleotide sequence ID" value="NZ_JBHMDG010000026.1"/>
</dbReference>
<evidence type="ECO:0000313" key="2">
    <source>
        <dbReference type="EMBL" id="MFB9314814.1"/>
    </source>
</evidence>
<dbReference type="Proteomes" id="UP001589750">
    <property type="component" value="Unassembled WGS sequence"/>
</dbReference>
<feature type="domain" description="Amidohydrolase-related" evidence="1">
    <location>
        <begin position="71"/>
        <end position="428"/>
    </location>
</feature>
<keyword evidence="3" id="KW-1185">Reference proteome</keyword>
<dbReference type="InterPro" id="IPR011059">
    <property type="entry name" value="Metal-dep_hydrolase_composite"/>
</dbReference>
<accession>A0ABV5KGP3</accession>
<evidence type="ECO:0000259" key="1">
    <source>
        <dbReference type="Pfam" id="PF01979"/>
    </source>
</evidence>
<dbReference type="InterPro" id="IPR006680">
    <property type="entry name" value="Amidohydro-rel"/>
</dbReference>
<dbReference type="PANTHER" id="PTHR43794">
    <property type="entry name" value="AMINOHYDROLASE SSNA-RELATED"/>
    <property type="match status" value="1"/>
</dbReference>
<dbReference type="Gene3D" id="2.30.40.10">
    <property type="entry name" value="Urease, subunit C, domain 1"/>
    <property type="match status" value="1"/>
</dbReference>
<sequence length="462" mass="48710">MTTQQSASTNDTAPTGDILIRGAHLLTQDPEFGELVGDVLIRNGKIAAIGPDLGSADTGGVTVIDGTDRAVLPGFVDTHRHTWQGAVRQTGIGWDFGAYRQHIQLTWGPEYTPDDVYVGNIIGALGALDAGITTLRDESHIQNSPDHSDQAVAALQDSGIRGVFAYGWPSIDSNKWMLRGEATHPNDIRRVRQQLLPDDTARVTLQAMLRGPELSTTEVTAQDLALARELGVRSSMHVGNGPWGPEFRGIGSLGEAGLLGEDLLFIHCCTSDDEELRMLADSGAHASVSAAIEAVLPGLGAPATGRLLAHGIRPSLSIDTEATVAGDMFNVMRSALTAHGLGITMQPEAYADLPAFTPRDLLEFATIAGAKASGLADRTGSLTVGKDADLIVFRLDQFTTVPSSDIAASIVGAGHPGNVETVLVAGKAAKWNGHLTHPDLADLRTRGEASRDRLLATPLVEG</sequence>
<proteinExistence type="predicted"/>
<dbReference type="Pfam" id="PF01979">
    <property type="entry name" value="Amidohydro_1"/>
    <property type="match status" value="1"/>
</dbReference>
<dbReference type="SUPFAM" id="SSF51556">
    <property type="entry name" value="Metallo-dependent hydrolases"/>
    <property type="match status" value="1"/>
</dbReference>
<protein>
    <submittedName>
        <fullName evidence="2">Amidohydrolase family protein</fullName>
    </submittedName>
</protein>
<evidence type="ECO:0000313" key="3">
    <source>
        <dbReference type="Proteomes" id="UP001589750"/>
    </source>
</evidence>
<dbReference type="InterPro" id="IPR050287">
    <property type="entry name" value="MTA/SAH_deaminase"/>
</dbReference>
<name>A0ABV5KGP3_9ACTN</name>
<dbReference type="EMBL" id="JBHMDG010000026">
    <property type="protein sequence ID" value="MFB9314814.1"/>
    <property type="molecule type" value="Genomic_DNA"/>
</dbReference>
<reference evidence="2 3" key="1">
    <citation type="submission" date="2024-09" db="EMBL/GenBank/DDBJ databases">
        <authorList>
            <person name="Sun Q."/>
            <person name="Mori K."/>
        </authorList>
    </citation>
    <scope>NUCLEOTIDE SEQUENCE [LARGE SCALE GENOMIC DNA]</scope>
    <source>
        <strain evidence="2 3">JCM 9626</strain>
    </source>
</reference>
<dbReference type="Gene3D" id="3.20.20.140">
    <property type="entry name" value="Metal-dependent hydrolases"/>
    <property type="match status" value="1"/>
</dbReference>
<organism evidence="2 3">
    <name type="scientific">Nocardioides plantarum</name>
    <dbReference type="NCBI Taxonomy" id="29299"/>
    <lineage>
        <taxon>Bacteria</taxon>
        <taxon>Bacillati</taxon>
        <taxon>Actinomycetota</taxon>
        <taxon>Actinomycetes</taxon>
        <taxon>Propionibacteriales</taxon>
        <taxon>Nocardioidaceae</taxon>
        <taxon>Nocardioides</taxon>
    </lineage>
</organism>